<dbReference type="RefSeq" id="WP_061947768.1">
    <property type="nucleotide sequence ID" value="NZ_LTAO01000005.1"/>
</dbReference>
<sequence length="366" mass="42383">MSHKSPFVSVIIPTYNRAEVIMRAINSVLNQTYKDFEMIIIDDGSSDNTEYVVKQIIDSRVRYIKHHKNLNGAIARNTGIDASRGEFIAFLDSDDEWLPRKLEKQLSILLKCDNKENVLCYSQLIKQTGAIKRTSPKRGIETSELVEEYLFLNNGLIQTSTLILHHSLIKKIRFDEQLIRHQDWDLCLRLSRENVDFLFLNEPLAVWYDEQWLERVSKKNDYKFSLKWINSYKGEISERAYDAFLEKTVIPRKTLHETNLKKKTKLKELMKDKKVAIYGAGLTTQSILEELELEQENIEQIVALIDSSPEKQGMRFQGIKVFPPSKILSLVIDVLVISVDKVEVSKGILTELKGMDMVVIDLNQYL</sequence>
<protein>
    <recommendedName>
        <fullName evidence="1">Glycosyltransferase 2-like domain-containing protein</fullName>
    </recommendedName>
</protein>
<keyword evidence="3" id="KW-1185">Reference proteome</keyword>
<evidence type="ECO:0000313" key="2">
    <source>
        <dbReference type="EMBL" id="KYG33707.1"/>
    </source>
</evidence>
<dbReference type="PANTHER" id="PTHR43685:SF2">
    <property type="entry name" value="GLYCOSYLTRANSFERASE 2-LIKE DOMAIN-CONTAINING PROTEIN"/>
    <property type="match status" value="1"/>
</dbReference>
<proteinExistence type="predicted"/>
<name>A0A161PJY3_9BACI</name>
<dbReference type="Gene3D" id="3.40.50.720">
    <property type="entry name" value="NAD(P)-binding Rossmann-like Domain"/>
    <property type="match status" value="1"/>
</dbReference>
<evidence type="ECO:0000313" key="3">
    <source>
        <dbReference type="Proteomes" id="UP000075806"/>
    </source>
</evidence>
<dbReference type="EMBL" id="LTAO01000005">
    <property type="protein sequence ID" value="KYG33707.1"/>
    <property type="molecule type" value="Genomic_DNA"/>
</dbReference>
<gene>
    <name evidence="2" type="ORF">AZF04_15900</name>
</gene>
<dbReference type="Pfam" id="PF00535">
    <property type="entry name" value="Glycos_transf_2"/>
    <property type="match status" value="1"/>
</dbReference>
<dbReference type="OrthoDB" id="9785185at2"/>
<reference evidence="2" key="1">
    <citation type="submission" date="2016-02" db="EMBL/GenBank/DDBJ databases">
        <title>Genome sequence of Bacillus trypoxylicola KCTC 13244(T).</title>
        <authorList>
            <person name="Jeong H."/>
            <person name="Park S.-H."/>
            <person name="Choi S.-K."/>
        </authorList>
    </citation>
    <scope>NUCLEOTIDE SEQUENCE [LARGE SCALE GENOMIC DNA]</scope>
    <source>
        <strain evidence="2">KCTC 13244</strain>
    </source>
</reference>
<comment type="caution">
    <text evidence="2">The sequence shown here is derived from an EMBL/GenBank/DDBJ whole genome shotgun (WGS) entry which is preliminary data.</text>
</comment>
<organism evidence="2 3">
    <name type="scientific">Alkalihalobacillus trypoxylicola</name>
    <dbReference type="NCBI Taxonomy" id="519424"/>
    <lineage>
        <taxon>Bacteria</taxon>
        <taxon>Bacillati</taxon>
        <taxon>Bacillota</taxon>
        <taxon>Bacilli</taxon>
        <taxon>Bacillales</taxon>
        <taxon>Bacillaceae</taxon>
        <taxon>Alkalihalobacillus</taxon>
    </lineage>
</organism>
<dbReference type="InterPro" id="IPR050834">
    <property type="entry name" value="Glycosyltransf_2"/>
</dbReference>
<dbReference type="AlphaFoldDB" id="A0A161PJY3"/>
<dbReference type="InterPro" id="IPR029044">
    <property type="entry name" value="Nucleotide-diphossugar_trans"/>
</dbReference>
<feature type="domain" description="Glycosyltransferase 2-like" evidence="1">
    <location>
        <begin position="9"/>
        <end position="111"/>
    </location>
</feature>
<dbReference type="Gene3D" id="3.90.550.10">
    <property type="entry name" value="Spore Coat Polysaccharide Biosynthesis Protein SpsA, Chain A"/>
    <property type="match status" value="1"/>
</dbReference>
<accession>A0A161PJY3</accession>
<dbReference type="SUPFAM" id="SSF53448">
    <property type="entry name" value="Nucleotide-diphospho-sugar transferases"/>
    <property type="match status" value="1"/>
</dbReference>
<dbReference type="PANTHER" id="PTHR43685">
    <property type="entry name" value="GLYCOSYLTRANSFERASE"/>
    <property type="match status" value="1"/>
</dbReference>
<dbReference type="InterPro" id="IPR001173">
    <property type="entry name" value="Glyco_trans_2-like"/>
</dbReference>
<dbReference type="Proteomes" id="UP000075806">
    <property type="component" value="Unassembled WGS sequence"/>
</dbReference>
<evidence type="ECO:0000259" key="1">
    <source>
        <dbReference type="Pfam" id="PF00535"/>
    </source>
</evidence>
<dbReference type="STRING" id="519424.AZF04_15900"/>
<dbReference type="CDD" id="cd00761">
    <property type="entry name" value="Glyco_tranf_GTA_type"/>
    <property type="match status" value="1"/>
</dbReference>